<dbReference type="SMART" id="SM00192">
    <property type="entry name" value="LDLa"/>
    <property type="match status" value="1"/>
</dbReference>
<protein>
    <submittedName>
        <fullName evidence="7">Uncharacterized protein LOC100901068</fullName>
    </submittedName>
</protein>
<name>A0AAJ6QSU5_9ACAR</name>
<dbReference type="Proteomes" id="UP000694867">
    <property type="component" value="Unplaced"/>
</dbReference>
<evidence type="ECO:0000256" key="3">
    <source>
        <dbReference type="SAM" id="MobiDB-lite"/>
    </source>
</evidence>
<proteinExistence type="predicted"/>
<dbReference type="InterPro" id="IPR023415">
    <property type="entry name" value="LDLR_class-A_CS"/>
</dbReference>
<keyword evidence="4" id="KW-1133">Transmembrane helix</keyword>
<dbReference type="KEGG" id="goe:100901068"/>
<evidence type="ECO:0000313" key="7">
    <source>
        <dbReference type="RefSeq" id="XP_003742768.1"/>
    </source>
</evidence>
<evidence type="ECO:0000256" key="1">
    <source>
        <dbReference type="ARBA" id="ARBA00023157"/>
    </source>
</evidence>
<evidence type="ECO:0000256" key="2">
    <source>
        <dbReference type="PROSITE-ProRule" id="PRU00124"/>
    </source>
</evidence>
<keyword evidence="6" id="KW-1185">Reference proteome</keyword>
<dbReference type="GeneID" id="100901068"/>
<accession>A0AAJ6QSU5</accession>
<organism evidence="6 7">
    <name type="scientific">Galendromus occidentalis</name>
    <name type="common">western predatory mite</name>
    <dbReference type="NCBI Taxonomy" id="34638"/>
    <lineage>
        <taxon>Eukaryota</taxon>
        <taxon>Metazoa</taxon>
        <taxon>Ecdysozoa</taxon>
        <taxon>Arthropoda</taxon>
        <taxon>Chelicerata</taxon>
        <taxon>Arachnida</taxon>
        <taxon>Acari</taxon>
        <taxon>Parasitiformes</taxon>
        <taxon>Mesostigmata</taxon>
        <taxon>Gamasina</taxon>
        <taxon>Phytoseioidea</taxon>
        <taxon>Phytoseiidae</taxon>
        <taxon>Typhlodrominae</taxon>
        <taxon>Galendromus</taxon>
    </lineage>
</organism>
<dbReference type="InterPro" id="IPR002172">
    <property type="entry name" value="LDrepeatLR_classA_rpt"/>
</dbReference>
<evidence type="ECO:0000256" key="5">
    <source>
        <dbReference type="SAM" id="SignalP"/>
    </source>
</evidence>
<dbReference type="AlphaFoldDB" id="A0AAJ6QSU5"/>
<feature type="disulfide bond" evidence="2">
    <location>
        <begin position="191"/>
        <end position="206"/>
    </location>
</feature>
<keyword evidence="4" id="KW-0812">Transmembrane</keyword>
<dbReference type="CDD" id="cd12087">
    <property type="entry name" value="TM_EGFR-like"/>
    <property type="match status" value="1"/>
</dbReference>
<dbReference type="InterPro" id="IPR036055">
    <property type="entry name" value="LDL_receptor-like_sf"/>
</dbReference>
<dbReference type="Pfam" id="PF00057">
    <property type="entry name" value="Ldl_recept_a"/>
    <property type="match status" value="1"/>
</dbReference>
<reference evidence="7" key="1">
    <citation type="submission" date="2025-08" db="UniProtKB">
        <authorList>
            <consortium name="RefSeq"/>
        </authorList>
    </citation>
    <scope>IDENTIFICATION</scope>
</reference>
<dbReference type="RefSeq" id="XP_003742768.1">
    <property type="nucleotide sequence ID" value="XM_003742720.1"/>
</dbReference>
<keyword evidence="4" id="KW-0472">Membrane</keyword>
<dbReference type="PROSITE" id="PS50068">
    <property type="entry name" value="LDLRA_2"/>
    <property type="match status" value="1"/>
</dbReference>
<feature type="signal peptide" evidence="5">
    <location>
        <begin position="1"/>
        <end position="18"/>
    </location>
</feature>
<feature type="chain" id="PRO_5042559994" evidence="5">
    <location>
        <begin position="19"/>
        <end position="308"/>
    </location>
</feature>
<feature type="transmembrane region" description="Helical" evidence="4">
    <location>
        <begin position="246"/>
        <end position="268"/>
    </location>
</feature>
<gene>
    <name evidence="7" type="primary">LOC100901068</name>
</gene>
<dbReference type="SUPFAM" id="SSF57424">
    <property type="entry name" value="LDL receptor-like module"/>
    <property type="match status" value="1"/>
</dbReference>
<feature type="region of interest" description="Disordered" evidence="3">
    <location>
        <begin position="279"/>
        <end position="308"/>
    </location>
</feature>
<keyword evidence="1 2" id="KW-1015">Disulfide bond</keyword>
<comment type="caution">
    <text evidence="2">Lacks conserved residue(s) required for the propagation of feature annotation.</text>
</comment>
<dbReference type="Gene3D" id="4.10.400.10">
    <property type="entry name" value="Low-density Lipoprotein Receptor"/>
    <property type="match status" value="1"/>
</dbReference>
<keyword evidence="5" id="KW-0732">Signal</keyword>
<evidence type="ECO:0000313" key="6">
    <source>
        <dbReference type="Proteomes" id="UP000694867"/>
    </source>
</evidence>
<evidence type="ECO:0000256" key="4">
    <source>
        <dbReference type="SAM" id="Phobius"/>
    </source>
</evidence>
<dbReference type="PROSITE" id="PS01209">
    <property type="entry name" value="LDLRA_1"/>
    <property type="match status" value="1"/>
</dbReference>
<dbReference type="CDD" id="cd00112">
    <property type="entry name" value="LDLa"/>
    <property type="match status" value="1"/>
</dbReference>
<sequence length="308" mass="33497">MLGKLFFVTISGLLAVSAQDTTVYLEDKCNALVNLEVEDSITIRLKRDGDFSPPSCRTVLTLRPKGNARLLAAVSAFDLTAAGDGKFCLRHFLKLDGLEGTTHNDIAEQRLCGGPDIKTLGRYLFSNETENTLYYSRSVPFERNDSVTITVSTVAFADADGTCLLPNRTPEGEGNFKCESDSLCIPRVLKCDEQANCKDESDERDCIGTITTEPAAPSVSTVASLSPFKEIARDDRASGSSKRPQIIIGALGGVVILALVAIIALFLVRRSKRRYRTVTTTNVPESASRHDDIEEINTALKQPEDSSV</sequence>